<dbReference type="AlphaFoldDB" id="A0A401YR91"/>
<comment type="caution">
    <text evidence="2">The sequence shown here is derived from an EMBL/GenBank/DDBJ whole genome shotgun (WGS) entry which is preliminary data.</text>
</comment>
<feature type="domain" description="Helix-turn-helix" evidence="1">
    <location>
        <begin position="13"/>
        <end position="58"/>
    </location>
</feature>
<dbReference type="InterPro" id="IPR041657">
    <property type="entry name" value="HTH_17"/>
</dbReference>
<evidence type="ECO:0000313" key="2">
    <source>
        <dbReference type="EMBL" id="GCD97111.1"/>
    </source>
</evidence>
<dbReference type="OrthoDB" id="1093249at2"/>
<organism evidence="2 3">
    <name type="scientific">Embleya hyalina</name>
    <dbReference type="NCBI Taxonomy" id="516124"/>
    <lineage>
        <taxon>Bacteria</taxon>
        <taxon>Bacillati</taxon>
        <taxon>Actinomycetota</taxon>
        <taxon>Actinomycetes</taxon>
        <taxon>Kitasatosporales</taxon>
        <taxon>Streptomycetaceae</taxon>
        <taxon>Embleya</taxon>
    </lineage>
</organism>
<evidence type="ECO:0000259" key="1">
    <source>
        <dbReference type="Pfam" id="PF12728"/>
    </source>
</evidence>
<dbReference type="InterPro" id="IPR010093">
    <property type="entry name" value="SinI_DNA-bd"/>
</dbReference>
<dbReference type="EMBL" id="BIFH01000023">
    <property type="protein sequence ID" value="GCD97111.1"/>
    <property type="molecule type" value="Genomic_DNA"/>
</dbReference>
<dbReference type="RefSeq" id="WP_126639129.1">
    <property type="nucleotide sequence ID" value="NZ_BIFH01000023.1"/>
</dbReference>
<dbReference type="GO" id="GO:0003677">
    <property type="term" value="F:DNA binding"/>
    <property type="evidence" value="ECO:0007669"/>
    <property type="project" value="InterPro"/>
</dbReference>
<accession>A0A401YR91</accession>
<dbReference type="Proteomes" id="UP000286931">
    <property type="component" value="Unassembled WGS sequence"/>
</dbReference>
<reference evidence="2 3" key="1">
    <citation type="submission" date="2018-12" db="EMBL/GenBank/DDBJ databases">
        <title>Draft genome sequence of Embleya hyalina NBRC 13850T.</title>
        <authorList>
            <person name="Komaki H."/>
            <person name="Hosoyama A."/>
            <person name="Kimura A."/>
            <person name="Ichikawa N."/>
            <person name="Tamura T."/>
        </authorList>
    </citation>
    <scope>NUCLEOTIDE SEQUENCE [LARGE SCALE GENOMIC DNA]</scope>
    <source>
        <strain evidence="2 3">NBRC 13850</strain>
    </source>
</reference>
<proteinExistence type="predicted"/>
<dbReference type="NCBIfam" id="TIGR01764">
    <property type="entry name" value="excise"/>
    <property type="match status" value="1"/>
</dbReference>
<evidence type="ECO:0000313" key="3">
    <source>
        <dbReference type="Proteomes" id="UP000286931"/>
    </source>
</evidence>
<protein>
    <submittedName>
        <fullName evidence="2">Excisionase</fullName>
    </submittedName>
</protein>
<sequence>MSNHAPPPTNFVFTVEEAALFLKLGRTTVYRLIGTGELKSVTIGRSRRVPLEALTAYVHDLMNPADHSAAA</sequence>
<gene>
    <name evidence="2" type="ORF">EHYA_04799</name>
</gene>
<name>A0A401YR91_9ACTN</name>
<keyword evidence="3" id="KW-1185">Reference proteome</keyword>
<dbReference type="Pfam" id="PF12728">
    <property type="entry name" value="HTH_17"/>
    <property type="match status" value="1"/>
</dbReference>